<proteinExistence type="predicted"/>
<dbReference type="SUPFAM" id="SSF56634">
    <property type="entry name" value="Heme-dependent catalase-like"/>
    <property type="match status" value="1"/>
</dbReference>
<accession>A0ABR5IL17</accession>
<keyword evidence="2" id="KW-1185">Reference proteome</keyword>
<evidence type="ECO:0000313" key="2">
    <source>
        <dbReference type="Proteomes" id="UP000053900"/>
    </source>
</evidence>
<organism evidence="1 2">
    <name type="scientific">Enhydrobacter aerosaccus</name>
    <dbReference type="NCBI Taxonomy" id="225324"/>
    <lineage>
        <taxon>Bacteria</taxon>
        <taxon>Pseudomonadati</taxon>
        <taxon>Pseudomonadota</taxon>
        <taxon>Alphaproteobacteria</taxon>
        <taxon>Hyphomicrobiales</taxon>
        <taxon>Enhydrobacter</taxon>
    </lineage>
</organism>
<dbReference type="Gene3D" id="2.40.180.10">
    <property type="entry name" value="Catalase core domain"/>
    <property type="match status" value="1"/>
</dbReference>
<gene>
    <name evidence="1" type="ORF">AFK20_08360</name>
</gene>
<protein>
    <submittedName>
        <fullName evidence="1">Catalase</fullName>
    </submittedName>
</protein>
<reference evidence="1 2" key="1">
    <citation type="submission" date="2015-07" db="EMBL/GenBank/DDBJ databases">
        <title>Draft genome of Enhydrobacter aerosaccus.</title>
        <authorList>
            <person name="Wang X."/>
        </authorList>
    </citation>
    <scope>NUCLEOTIDE SEQUENCE [LARGE SCALE GENOMIC DNA]</scope>
    <source>
        <strain evidence="1 2">CGMCC9176</strain>
    </source>
</reference>
<sequence>MPSPVVFTPDMEQISPDEQQTINAINKAMDYILKTTYKDYGFPVRSVHAKSHSILTGTFTVHDHLPPHLAQGIFQTPQQYCAIMRFSTNPGDILDDKVSTPRGCAIKIFDVEGERLPDSQGQVQDFIMVNGPVFKSPTLRHFLRGLIPTAATTDKAEGLKIALSTVLQTVEEGLEKVGVQSVALAGLGGQPPTSVIGENFFSQVPTLYGPYIAKYRLIPVSSDLLAKKNQKVDLEGKPNGLRDDNIDFFQTHGGMWHFQVQLCVDIEKMPVEDPTVEWDESLSPFVTVATLQVQPQVAWDEARSQRVDDHMSFSPWHGIAAHRPVGAIMRARKSAYANSADFRSTHNAEPIQQPRCPFHFDD</sequence>
<comment type="caution">
    <text evidence="1">The sequence shown here is derived from an EMBL/GenBank/DDBJ whole genome shotgun (WGS) entry which is preliminary data.</text>
</comment>
<dbReference type="CDD" id="cd08152">
    <property type="entry name" value="y4iL_like"/>
    <property type="match status" value="1"/>
</dbReference>
<dbReference type="InterPro" id="IPR020835">
    <property type="entry name" value="Catalase_sf"/>
</dbReference>
<dbReference type="PANTHER" id="PTHR36195:SF4">
    <property type="entry name" value="DOMAIN PROTEIN, PUTATIVE (AFU_ORTHOLOGUE AFUA_5G01990)-RELATED"/>
    <property type="match status" value="1"/>
</dbReference>
<evidence type="ECO:0000313" key="1">
    <source>
        <dbReference type="EMBL" id="KND21772.1"/>
    </source>
</evidence>
<dbReference type="PANTHER" id="PTHR36195">
    <property type="entry name" value="DOMAIN PROTEIN, PUTATIVE (AFU_ORTHOLOGUE AFUA_5G01990)-RELATED-RELATED"/>
    <property type="match status" value="1"/>
</dbReference>
<dbReference type="EMBL" id="LGSW01000006">
    <property type="protein sequence ID" value="KND21772.1"/>
    <property type="molecule type" value="Genomic_DNA"/>
</dbReference>
<dbReference type="Proteomes" id="UP000053900">
    <property type="component" value="Unassembled WGS sequence"/>
</dbReference>
<name>A0ABR5IL17_9HYPH</name>